<feature type="chain" id="PRO_5042173684" description="Angiopoietin 1" evidence="2">
    <location>
        <begin position="19"/>
        <end position="176"/>
    </location>
</feature>
<keyword evidence="4" id="KW-1185">Reference proteome</keyword>
<keyword evidence="2" id="KW-0732">Signal</keyword>
<dbReference type="Proteomes" id="UP001221898">
    <property type="component" value="Unassembled WGS sequence"/>
</dbReference>
<evidence type="ECO:0000313" key="3">
    <source>
        <dbReference type="EMBL" id="KAJ8415743.1"/>
    </source>
</evidence>
<accession>A0AAD7T8F4</accession>
<organism evidence="3 4">
    <name type="scientific">Aldrovandia affinis</name>
    <dbReference type="NCBI Taxonomy" id="143900"/>
    <lineage>
        <taxon>Eukaryota</taxon>
        <taxon>Metazoa</taxon>
        <taxon>Chordata</taxon>
        <taxon>Craniata</taxon>
        <taxon>Vertebrata</taxon>
        <taxon>Euteleostomi</taxon>
        <taxon>Actinopterygii</taxon>
        <taxon>Neopterygii</taxon>
        <taxon>Teleostei</taxon>
        <taxon>Notacanthiformes</taxon>
        <taxon>Halosauridae</taxon>
        <taxon>Aldrovandia</taxon>
    </lineage>
</organism>
<evidence type="ECO:0000256" key="1">
    <source>
        <dbReference type="SAM" id="MobiDB-lite"/>
    </source>
</evidence>
<feature type="compositionally biased region" description="Low complexity" evidence="1">
    <location>
        <begin position="27"/>
        <end position="44"/>
    </location>
</feature>
<proteinExistence type="predicted"/>
<comment type="caution">
    <text evidence="3">The sequence shown here is derived from an EMBL/GenBank/DDBJ whole genome shotgun (WGS) entry which is preliminary data.</text>
</comment>
<gene>
    <name evidence="3" type="ORF">AAFF_G00403000</name>
</gene>
<dbReference type="AlphaFoldDB" id="A0AAD7T8F4"/>
<feature type="region of interest" description="Disordered" evidence="1">
    <location>
        <begin position="22"/>
        <end position="44"/>
    </location>
</feature>
<protein>
    <recommendedName>
        <fullName evidence="5">Angiopoietin 1</fullName>
    </recommendedName>
</protein>
<feature type="signal peptide" evidence="2">
    <location>
        <begin position="1"/>
        <end position="18"/>
    </location>
</feature>
<dbReference type="EMBL" id="JAINUG010000008">
    <property type="protein sequence ID" value="KAJ8415743.1"/>
    <property type="molecule type" value="Genomic_DNA"/>
</dbReference>
<evidence type="ECO:0000256" key="2">
    <source>
        <dbReference type="SAM" id="SignalP"/>
    </source>
</evidence>
<reference evidence="3" key="1">
    <citation type="journal article" date="2023" name="Science">
        <title>Genome structures resolve the early diversification of teleost fishes.</title>
        <authorList>
            <person name="Parey E."/>
            <person name="Louis A."/>
            <person name="Montfort J."/>
            <person name="Bouchez O."/>
            <person name="Roques C."/>
            <person name="Iampietro C."/>
            <person name="Lluch J."/>
            <person name="Castinel A."/>
            <person name="Donnadieu C."/>
            <person name="Desvignes T."/>
            <person name="Floi Bucao C."/>
            <person name="Jouanno E."/>
            <person name="Wen M."/>
            <person name="Mejri S."/>
            <person name="Dirks R."/>
            <person name="Jansen H."/>
            <person name="Henkel C."/>
            <person name="Chen W.J."/>
            <person name="Zahm M."/>
            <person name="Cabau C."/>
            <person name="Klopp C."/>
            <person name="Thompson A.W."/>
            <person name="Robinson-Rechavi M."/>
            <person name="Braasch I."/>
            <person name="Lecointre G."/>
            <person name="Bobe J."/>
            <person name="Postlethwait J.H."/>
            <person name="Berthelot C."/>
            <person name="Roest Crollius H."/>
            <person name="Guiguen Y."/>
        </authorList>
    </citation>
    <scope>NUCLEOTIDE SEQUENCE</scope>
    <source>
        <strain evidence="3">NC1722</strain>
    </source>
</reference>
<sequence length="176" mass="19353">MSPCLWLWLAALLASVDGATEDRRTGTEGTAGTSSASGTSGTGRRYNRVQHGGCTYTFLLPENEGSGAPCWDGRARTKTGGQYDGNALQRDAPQLGQDFSEKKIQRLEHIMENYTQWLQKIESSIKESMRTELAQLQQSAVHNQTAAMLEMGTNLLSQTAEQTRKLTDVETQVLPQ</sequence>
<name>A0AAD7T8F4_9TELE</name>
<evidence type="ECO:0000313" key="4">
    <source>
        <dbReference type="Proteomes" id="UP001221898"/>
    </source>
</evidence>
<evidence type="ECO:0008006" key="5">
    <source>
        <dbReference type="Google" id="ProtNLM"/>
    </source>
</evidence>